<accession>A0A428RVR4</accession>
<evidence type="ECO:0000313" key="3">
    <source>
        <dbReference type="EMBL" id="RSL81623.1"/>
    </source>
</evidence>
<evidence type="ECO:0000256" key="2">
    <source>
        <dbReference type="ARBA" id="ARBA00023002"/>
    </source>
</evidence>
<sequence length="339" mass="36407">MATHLEFNKTTTCEEVVEAFAENIVGKTILITGVSPNGLGEAMAQALSTKKPAKLIFTARSIAKAESIAQTIKEGMVNPPLIEMVQMDLSSIASVQAAAKALQQHQRIHILINNAGVMALPNRTLSTDGHEMHFATNFLGHWLFTNLLMPKLTNGGRVVNITSGGYMVCPIRFHDLNWDGDKPLPADEEPNMAMVQNLGLGSLANSGEYNGMLAYLHSNAASMLLTVGLKERFGSKGVTAISAAPGELQRHIDGFRNPTMEYKSASQGAASFLVAALDPALQARNGAYIDDCQVAEIVSAHVQDLQFALGPRIPSIGSASELVVSNGMEAARPWRRMKL</sequence>
<dbReference type="PANTHER" id="PTHR24320:SF283">
    <property type="entry name" value="RETINOL DEHYDROGENASE 11"/>
    <property type="match status" value="1"/>
</dbReference>
<dbReference type="PANTHER" id="PTHR24320">
    <property type="entry name" value="RETINOL DEHYDROGENASE"/>
    <property type="match status" value="1"/>
</dbReference>
<dbReference type="InterPro" id="IPR002347">
    <property type="entry name" value="SDR_fam"/>
</dbReference>
<dbReference type="EMBL" id="NKCK01000457">
    <property type="protein sequence ID" value="RSL81623.1"/>
    <property type="molecule type" value="Genomic_DNA"/>
</dbReference>
<gene>
    <name evidence="3" type="ORF">CEP52_017157</name>
</gene>
<protein>
    <recommendedName>
        <fullName evidence="5">Oxidoreductase</fullName>
    </recommendedName>
</protein>
<dbReference type="Pfam" id="PF00106">
    <property type="entry name" value="adh_short"/>
    <property type="match status" value="1"/>
</dbReference>
<evidence type="ECO:0000256" key="1">
    <source>
        <dbReference type="ARBA" id="ARBA00006484"/>
    </source>
</evidence>
<dbReference type="STRING" id="1325735.A0A428RVR4"/>
<comment type="similarity">
    <text evidence="1">Belongs to the short-chain dehydrogenases/reductases (SDR) family.</text>
</comment>
<dbReference type="SUPFAM" id="SSF51735">
    <property type="entry name" value="NAD(P)-binding Rossmann-fold domains"/>
    <property type="match status" value="1"/>
</dbReference>
<organism evidence="3 4">
    <name type="scientific">Fusarium oligoseptatum</name>
    <dbReference type="NCBI Taxonomy" id="2604345"/>
    <lineage>
        <taxon>Eukaryota</taxon>
        <taxon>Fungi</taxon>
        <taxon>Dikarya</taxon>
        <taxon>Ascomycota</taxon>
        <taxon>Pezizomycotina</taxon>
        <taxon>Sordariomycetes</taxon>
        <taxon>Hypocreomycetidae</taxon>
        <taxon>Hypocreales</taxon>
        <taxon>Nectriaceae</taxon>
        <taxon>Fusarium</taxon>
        <taxon>Fusarium solani species complex</taxon>
    </lineage>
</organism>
<reference evidence="3 4" key="1">
    <citation type="submission" date="2017-06" db="EMBL/GenBank/DDBJ databases">
        <title>Comparative genomic analysis of Ambrosia Fusariam Clade fungi.</title>
        <authorList>
            <person name="Stajich J.E."/>
            <person name="Carrillo J."/>
            <person name="Kijimoto T."/>
            <person name="Eskalen A."/>
            <person name="O'Donnell K."/>
            <person name="Kasson M."/>
        </authorList>
    </citation>
    <scope>NUCLEOTIDE SEQUENCE [LARGE SCALE GENOMIC DNA]</scope>
    <source>
        <strain evidence="3 4">NRRL62579</strain>
    </source>
</reference>
<dbReference type="GO" id="GO:0016491">
    <property type="term" value="F:oxidoreductase activity"/>
    <property type="evidence" value="ECO:0007669"/>
    <property type="project" value="UniProtKB-KW"/>
</dbReference>
<dbReference type="PRINTS" id="PR00081">
    <property type="entry name" value="GDHRDH"/>
</dbReference>
<evidence type="ECO:0000313" key="4">
    <source>
        <dbReference type="Proteomes" id="UP000287144"/>
    </source>
</evidence>
<evidence type="ECO:0008006" key="5">
    <source>
        <dbReference type="Google" id="ProtNLM"/>
    </source>
</evidence>
<keyword evidence="4" id="KW-1185">Reference proteome</keyword>
<dbReference type="Gene3D" id="3.40.50.720">
    <property type="entry name" value="NAD(P)-binding Rossmann-like Domain"/>
    <property type="match status" value="1"/>
</dbReference>
<dbReference type="Proteomes" id="UP000287144">
    <property type="component" value="Unassembled WGS sequence"/>
</dbReference>
<comment type="caution">
    <text evidence="3">The sequence shown here is derived from an EMBL/GenBank/DDBJ whole genome shotgun (WGS) entry which is preliminary data.</text>
</comment>
<proteinExistence type="inferred from homology"/>
<name>A0A428RVR4_9HYPO</name>
<dbReference type="InterPro" id="IPR036291">
    <property type="entry name" value="NAD(P)-bd_dom_sf"/>
</dbReference>
<keyword evidence="2" id="KW-0560">Oxidoreductase</keyword>
<dbReference type="AlphaFoldDB" id="A0A428RVR4"/>